<gene>
    <name evidence="1" type="ORF">RHMOL_Rhmol10G0219900</name>
</gene>
<dbReference type="EMBL" id="CM046397">
    <property type="protein sequence ID" value="KAI8535989.1"/>
    <property type="molecule type" value="Genomic_DNA"/>
</dbReference>
<reference evidence="1" key="1">
    <citation type="submission" date="2022-02" db="EMBL/GenBank/DDBJ databases">
        <title>Plant Genome Project.</title>
        <authorList>
            <person name="Zhang R.-G."/>
        </authorList>
    </citation>
    <scope>NUCLEOTIDE SEQUENCE</scope>
    <source>
        <strain evidence="1">AT1</strain>
    </source>
</reference>
<accession>A0ACC0M5Y6</accession>
<protein>
    <submittedName>
        <fullName evidence="1">Uncharacterized protein</fullName>
    </submittedName>
</protein>
<sequence length="68" mass="7421">METKIMLSSHISDNNLVDFTVIVESSTPESGLDNICTSTGEEVGSRSRIPDSGMVVKRMDDCEVDLND</sequence>
<name>A0ACC0M5Y6_RHOML</name>
<keyword evidence="2" id="KW-1185">Reference proteome</keyword>
<evidence type="ECO:0000313" key="2">
    <source>
        <dbReference type="Proteomes" id="UP001062846"/>
    </source>
</evidence>
<dbReference type="Proteomes" id="UP001062846">
    <property type="component" value="Chromosome 10"/>
</dbReference>
<organism evidence="1 2">
    <name type="scientific">Rhododendron molle</name>
    <name type="common">Chinese azalea</name>
    <name type="synonym">Azalea mollis</name>
    <dbReference type="NCBI Taxonomy" id="49168"/>
    <lineage>
        <taxon>Eukaryota</taxon>
        <taxon>Viridiplantae</taxon>
        <taxon>Streptophyta</taxon>
        <taxon>Embryophyta</taxon>
        <taxon>Tracheophyta</taxon>
        <taxon>Spermatophyta</taxon>
        <taxon>Magnoliopsida</taxon>
        <taxon>eudicotyledons</taxon>
        <taxon>Gunneridae</taxon>
        <taxon>Pentapetalae</taxon>
        <taxon>asterids</taxon>
        <taxon>Ericales</taxon>
        <taxon>Ericaceae</taxon>
        <taxon>Ericoideae</taxon>
        <taxon>Rhodoreae</taxon>
        <taxon>Rhododendron</taxon>
    </lineage>
</organism>
<proteinExistence type="predicted"/>
<comment type="caution">
    <text evidence="1">The sequence shown here is derived from an EMBL/GenBank/DDBJ whole genome shotgun (WGS) entry which is preliminary data.</text>
</comment>
<evidence type="ECO:0000313" key="1">
    <source>
        <dbReference type="EMBL" id="KAI8535989.1"/>
    </source>
</evidence>